<reference evidence="1 2" key="1">
    <citation type="submission" date="2015-04" db="EMBL/GenBank/DDBJ databases">
        <title>Whole genome shotgun sequence of Flavihumibacter petaseus NBRC 106054.</title>
        <authorList>
            <person name="Miyazawa S."/>
            <person name="Hosoyama A."/>
            <person name="Hashimoto M."/>
            <person name="Noguchi M."/>
            <person name="Tsuchikane K."/>
            <person name="Ohji S."/>
            <person name="Yamazoe A."/>
            <person name="Ichikawa N."/>
            <person name="Kimura A."/>
            <person name="Fujita N."/>
        </authorList>
    </citation>
    <scope>NUCLEOTIDE SEQUENCE [LARGE SCALE GENOMIC DNA]</scope>
    <source>
        <strain evidence="1 2">NBRC 106054</strain>
    </source>
</reference>
<accession>A0A0E9N4A9</accession>
<dbReference type="RefSeq" id="WP_046370161.1">
    <property type="nucleotide sequence ID" value="NZ_BBWV01000003.1"/>
</dbReference>
<keyword evidence="2" id="KW-1185">Reference proteome</keyword>
<organism evidence="1 2">
    <name type="scientific">Flavihumibacter petaseus NBRC 106054</name>
    <dbReference type="NCBI Taxonomy" id="1220578"/>
    <lineage>
        <taxon>Bacteria</taxon>
        <taxon>Pseudomonadati</taxon>
        <taxon>Bacteroidota</taxon>
        <taxon>Chitinophagia</taxon>
        <taxon>Chitinophagales</taxon>
        <taxon>Chitinophagaceae</taxon>
        <taxon>Flavihumibacter</taxon>
    </lineage>
</organism>
<dbReference type="EMBL" id="BBWV01000003">
    <property type="protein sequence ID" value="GAO44200.1"/>
    <property type="molecule type" value="Genomic_DNA"/>
</dbReference>
<sequence length="228" mass="24930">MGLFNFFKKNASPQPEGIMLPDRPYADESLNLLYNLLFCDVPELFRLNTGTPESYPVTIIFAEQSGAEDLKNVANDPAVDSRYRILACNRLRLQGSAAPNKALLGVIVEVGLDQGLDVLASFADGTARYINQSGKMVIWEAKGDQAANALRQDLFDKSRVVIEQIGPWEQPRRPHPAAGTARITFLVSDGLYFGEAPINTLFGDPLAAPALDCATRLMQFLATRASAQ</sequence>
<dbReference type="OrthoDB" id="7059742at2"/>
<dbReference type="Proteomes" id="UP000033121">
    <property type="component" value="Unassembled WGS sequence"/>
</dbReference>
<evidence type="ECO:0000313" key="2">
    <source>
        <dbReference type="Proteomes" id="UP000033121"/>
    </source>
</evidence>
<protein>
    <submittedName>
        <fullName evidence="1">Uncharacterized protein</fullName>
    </submittedName>
</protein>
<dbReference type="STRING" id="1220578.FPE01S_03_02380"/>
<gene>
    <name evidence="1" type="ORF">FPE01S_03_02380</name>
</gene>
<dbReference type="AlphaFoldDB" id="A0A0E9N4A9"/>
<name>A0A0E9N4A9_9BACT</name>
<comment type="caution">
    <text evidence="1">The sequence shown here is derived from an EMBL/GenBank/DDBJ whole genome shotgun (WGS) entry which is preliminary data.</text>
</comment>
<proteinExistence type="predicted"/>
<evidence type="ECO:0000313" key="1">
    <source>
        <dbReference type="EMBL" id="GAO44200.1"/>
    </source>
</evidence>